<keyword evidence="5 6" id="KW-0472">Membrane</keyword>
<dbReference type="InterPro" id="IPR050367">
    <property type="entry name" value="APC_superfamily"/>
</dbReference>
<evidence type="ECO:0000256" key="3">
    <source>
        <dbReference type="ARBA" id="ARBA00022692"/>
    </source>
</evidence>
<dbReference type="EMBL" id="JBHSEN010000001">
    <property type="protein sequence ID" value="MFC4429432.1"/>
    <property type="molecule type" value="Genomic_DNA"/>
</dbReference>
<dbReference type="PANTHER" id="PTHR42770:SF11">
    <property type="entry name" value="INNER MEMBRANE TRANSPORT PROTEIN YBAT"/>
    <property type="match status" value="1"/>
</dbReference>
<keyword evidence="3 6" id="KW-0812">Transmembrane</keyword>
<dbReference type="Gene3D" id="1.20.1740.10">
    <property type="entry name" value="Amino acid/polyamine transporter I"/>
    <property type="match status" value="1"/>
</dbReference>
<feature type="transmembrane region" description="Helical" evidence="6">
    <location>
        <begin position="357"/>
        <end position="376"/>
    </location>
</feature>
<keyword evidence="4 6" id="KW-1133">Transmembrane helix</keyword>
<dbReference type="PIRSF" id="PIRSF006060">
    <property type="entry name" value="AA_transporter"/>
    <property type="match status" value="1"/>
</dbReference>
<organism evidence="7 8">
    <name type="scientific">Citricoccus alkalitolerans</name>
    <dbReference type="NCBI Taxonomy" id="246603"/>
    <lineage>
        <taxon>Bacteria</taxon>
        <taxon>Bacillati</taxon>
        <taxon>Actinomycetota</taxon>
        <taxon>Actinomycetes</taxon>
        <taxon>Micrococcales</taxon>
        <taxon>Micrococcaceae</taxon>
        <taxon>Citricoccus</taxon>
    </lineage>
</organism>
<comment type="caution">
    <text evidence="7">The sequence shown here is derived from an EMBL/GenBank/DDBJ whole genome shotgun (WGS) entry which is preliminary data.</text>
</comment>
<evidence type="ECO:0000313" key="8">
    <source>
        <dbReference type="Proteomes" id="UP001595965"/>
    </source>
</evidence>
<feature type="transmembrane region" description="Helical" evidence="6">
    <location>
        <begin position="148"/>
        <end position="171"/>
    </location>
</feature>
<sequence length="502" mass="52666">MSDQLGSIPTALGSIPTAPAALHRTLRWQDAFALAMAVSGGLFVSFGPTMAAIGALSAMVIWALAAGIGWAQNHLFAEMASMFPDKPGGVPVYAHEAWKGRFAPAGALATFGYWFGWSAVISIVSLTAGGIIQARWFPEATGALDLGVLQIGVGQLIAIGLILALMVPNLFGAQPAAWVNKVFGALLLIPLLVFVVAPLISGEWEAANLSWGLGQPGADHWGGWQDAIVWLYLVGWTAYGTEMCAAFTPEYRSTKDARRALSSSGAYTFMMFALVPIGVGGLISQGEAAADPTAVFVNGFASVLPAGFAGDAALVITIGALLMGVNASMADGSRALYGAAVDQLVPRQFEALNRHGVPARAIVAAVIMNVLLVLFVSNPISILVAANMGYLLAILLAVSGFLMLRRDRPHAQRPFKLGRWAVPLAAVLSIYGAAVLIIGAASSELSGYGGPLELAIGAGILLLSLVLFTYRRRIQDRLPLLREPPPLPAPLTTPDHTRHTDV</sequence>
<keyword evidence="2" id="KW-1003">Cell membrane</keyword>
<accession>A0ABV8XYG7</accession>
<feature type="transmembrane region" description="Helical" evidence="6">
    <location>
        <begin position="111"/>
        <end position="136"/>
    </location>
</feature>
<evidence type="ECO:0000313" key="7">
    <source>
        <dbReference type="EMBL" id="MFC4429432.1"/>
    </source>
</evidence>
<feature type="transmembrane region" description="Helical" evidence="6">
    <location>
        <begin position="260"/>
        <end position="283"/>
    </location>
</feature>
<evidence type="ECO:0000256" key="2">
    <source>
        <dbReference type="ARBA" id="ARBA00022475"/>
    </source>
</evidence>
<name>A0ABV8XYG7_9MICC</name>
<dbReference type="InterPro" id="IPR002293">
    <property type="entry name" value="AA/rel_permease1"/>
</dbReference>
<evidence type="ECO:0000256" key="4">
    <source>
        <dbReference type="ARBA" id="ARBA00022989"/>
    </source>
</evidence>
<dbReference type="RefSeq" id="WP_344228411.1">
    <property type="nucleotide sequence ID" value="NZ_BAAALH010000002.1"/>
</dbReference>
<evidence type="ECO:0000256" key="6">
    <source>
        <dbReference type="SAM" id="Phobius"/>
    </source>
</evidence>
<evidence type="ECO:0000256" key="5">
    <source>
        <dbReference type="ARBA" id="ARBA00023136"/>
    </source>
</evidence>
<feature type="transmembrane region" description="Helical" evidence="6">
    <location>
        <begin position="227"/>
        <end position="248"/>
    </location>
</feature>
<proteinExistence type="predicted"/>
<reference evidence="8" key="1">
    <citation type="journal article" date="2019" name="Int. J. Syst. Evol. Microbiol.">
        <title>The Global Catalogue of Microorganisms (GCM) 10K type strain sequencing project: providing services to taxonomists for standard genome sequencing and annotation.</title>
        <authorList>
            <consortium name="The Broad Institute Genomics Platform"/>
            <consortium name="The Broad Institute Genome Sequencing Center for Infectious Disease"/>
            <person name="Wu L."/>
            <person name="Ma J."/>
        </authorList>
    </citation>
    <scope>NUCLEOTIDE SEQUENCE [LARGE SCALE GENOMIC DNA]</scope>
    <source>
        <strain evidence="8">CGMCC 1.12125</strain>
    </source>
</reference>
<feature type="transmembrane region" description="Helical" evidence="6">
    <location>
        <begin position="53"/>
        <end position="71"/>
    </location>
</feature>
<evidence type="ECO:0000256" key="1">
    <source>
        <dbReference type="ARBA" id="ARBA00004651"/>
    </source>
</evidence>
<dbReference type="Proteomes" id="UP001595965">
    <property type="component" value="Unassembled WGS sequence"/>
</dbReference>
<keyword evidence="8" id="KW-1185">Reference proteome</keyword>
<feature type="transmembrane region" description="Helical" evidence="6">
    <location>
        <begin position="382"/>
        <end position="405"/>
    </location>
</feature>
<feature type="transmembrane region" description="Helical" evidence="6">
    <location>
        <begin position="303"/>
        <end position="325"/>
    </location>
</feature>
<protein>
    <submittedName>
        <fullName evidence="7">APC family permease</fullName>
    </submittedName>
</protein>
<comment type="subcellular location">
    <subcellularLocation>
        <location evidence="1">Cell membrane</location>
        <topology evidence="1">Multi-pass membrane protein</topology>
    </subcellularLocation>
</comment>
<feature type="transmembrane region" description="Helical" evidence="6">
    <location>
        <begin position="183"/>
        <end position="201"/>
    </location>
</feature>
<feature type="transmembrane region" description="Helical" evidence="6">
    <location>
        <begin position="452"/>
        <end position="470"/>
    </location>
</feature>
<dbReference type="PANTHER" id="PTHR42770">
    <property type="entry name" value="AMINO ACID TRANSPORTER-RELATED"/>
    <property type="match status" value="1"/>
</dbReference>
<feature type="transmembrane region" description="Helical" evidence="6">
    <location>
        <begin position="417"/>
        <end position="440"/>
    </location>
</feature>
<dbReference type="Pfam" id="PF13520">
    <property type="entry name" value="AA_permease_2"/>
    <property type="match status" value="1"/>
</dbReference>
<gene>
    <name evidence="7" type="ORF">ACFO0K_07040</name>
</gene>